<comment type="caution">
    <text evidence="2">The sequence shown here is derived from an EMBL/GenBank/DDBJ whole genome shotgun (WGS) entry which is preliminary data.</text>
</comment>
<evidence type="ECO:0000256" key="1">
    <source>
        <dbReference type="SAM" id="Phobius"/>
    </source>
</evidence>
<reference evidence="2 3" key="1">
    <citation type="submission" date="2016-08" db="EMBL/GenBank/DDBJ databases">
        <title>Novel Firmicutes and Novel Genomes.</title>
        <authorList>
            <person name="Poppleton D.I."/>
            <person name="Gribaldo S."/>
        </authorList>
    </citation>
    <scope>NUCLEOTIDE SEQUENCE [LARGE SCALE GENOMIC DNA]</scope>
    <source>
        <strain evidence="2 3">CTT3</strain>
    </source>
</reference>
<keyword evidence="3" id="KW-1185">Reference proteome</keyword>
<evidence type="ECO:0000313" key="3">
    <source>
        <dbReference type="Proteomes" id="UP000284177"/>
    </source>
</evidence>
<keyword evidence="1" id="KW-0472">Membrane</keyword>
<dbReference type="Proteomes" id="UP000284177">
    <property type="component" value="Unassembled WGS sequence"/>
</dbReference>
<feature type="transmembrane region" description="Helical" evidence="1">
    <location>
        <begin position="6"/>
        <end position="28"/>
    </location>
</feature>
<dbReference type="AlphaFoldDB" id="A0A419T8X2"/>
<dbReference type="EMBL" id="MCIB01000003">
    <property type="protein sequence ID" value="RKD33931.1"/>
    <property type="molecule type" value="Genomic_DNA"/>
</dbReference>
<dbReference type="OrthoDB" id="5380039at2"/>
<accession>A0A419T8X2</accession>
<proteinExistence type="predicted"/>
<name>A0A419T8X2_9FIRM</name>
<evidence type="ECO:0000313" key="2">
    <source>
        <dbReference type="EMBL" id="RKD33931.1"/>
    </source>
</evidence>
<gene>
    <name evidence="2" type="ORF">BET03_08365</name>
</gene>
<sequence>MKKKHIFIFTLIILSIYLFFNTGIFYTLRSYIVMYPYSIKHKDKSLLKRKNIKLSIPGGSLMKKDWYPFTMTFTDDEGFSKYVGRDLALTILYNFGHFDKLNGSSTYFNPSSPYFSSFYGAYIVYDNENPNNRFGFKNLNEVNVKELMLIPKYDQTRLVLPSLGCPYNKTVFKVKIGNIKGNINYIGLDGWTRIDATIVTNSPIHKYKKGQRGYIQFGRPLKEYYNGVDFPLINLKGRVYAKYFNKYKMTFIFYVMGKDLNLIENCDKNILSKSRIIVN</sequence>
<organism evidence="2 3">
    <name type="scientific">Thermohalobacter berrensis</name>
    <dbReference type="NCBI Taxonomy" id="99594"/>
    <lineage>
        <taxon>Bacteria</taxon>
        <taxon>Bacillati</taxon>
        <taxon>Bacillota</taxon>
        <taxon>Tissierellia</taxon>
        <taxon>Tissierellales</taxon>
        <taxon>Thermohalobacteraceae</taxon>
        <taxon>Thermohalobacter</taxon>
    </lineage>
</organism>
<keyword evidence="1" id="KW-0812">Transmembrane</keyword>
<protein>
    <submittedName>
        <fullName evidence="2">Uncharacterized protein</fullName>
    </submittedName>
</protein>
<keyword evidence="1" id="KW-1133">Transmembrane helix</keyword>
<dbReference type="RefSeq" id="WP_120167423.1">
    <property type="nucleotide sequence ID" value="NZ_MCIB01000003.1"/>
</dbReference>